<name>A0A9W6QS06_9PSEU</name>
<reference evidence="2" key="1">
    <citation type="submission" date="2023-02" db="EMBL/GenBank/DDBJ databases">
        <title>Actinokineospora globicatena NBRC 15670.</title>
        <authorList>
            <person name="Ichikawa N."/>
            <person name="Sato H."/>
            <person name="Tonouchi N."/>
        </authorList>
    </citation>
    <scope>NUCLEOTIDE SEQUENCE</scope>
    <source>
        <strain evidence="2">NBRC 15670</strain>
    </source>
</reference>
<feature type="signal peptide" evidence="1">
    <location>
        <begin position="1"/>
        <end position="21"/>
    </location>
</feature>
<sequence>MFKSTVVALVTVLGTAVPAAASPTDLSYAYRYPLALETDLSVEALTAAVTADFRRYFPYDSNCPSLPPVAGRCDLYSLAGRTNPVVVIDRTANSWTFLSLPGHAEGEGRNIVFSFERGNTGVELRARAGGPFTVTAAATIYSGAAYAIWSLFANNVSDAY</sequence>
<dbReference type="EMBL" id="BSSD01000007">
    <property type="protein sequence ID" value="GLW93730.1"/>
    <property type="molecule type" value="Genomic_DNA"/>
</dbReference>
<proteinExistence type="predicted"/>
<evidence type="ECO:0000313" key="3">
    <source>
        <dbReference type="Proteomes" id="UP001165042"/>
    </source>
</evidence>
<protein>
    <submittedName>
        <fullName evidence="2">Uncharacterized protein</fullName>
    </submittedName>
</protein>
<comment type="caution">
    <text evidence="2">The sequence shown here is derived from an EMBL/GenBank/DDBJ whole genome shotgun (WGS) entry which is preliminary data.</text>
</comment>
<dbReference type="RefSeq" id="WP_285612021.1">
    <property type="nucleotide sequence ID" value="NZ_BSSD01000007.1"/>
</dbReference>
<gene>
    <name evidence="2" type="ORF">Aglo03_45460</name>
</gene>
<dbReference type="Proteomes" id="UP001165042">
    <property type="component" value="Unassembled WGS sequence"/>
</dbReference>
<organism evidence="2 3">
    <name type="scientific">Actinokineospora globicatena</name>
    <dbReference type="NCBI Taxonomy" id="103729"/>
    <lineage>
        <taxon>Bacteria</taxon>
        <taxon>Bacillati</taxon>
        <taxon>Actinomycetota</taxon>
        <taxon>Actinomycetes</taxon>
        <taxon>Pseudonocardiales</taxon>
        <taxon>Pseudonocardiaceae</taxon>
        <taxon>Actinokineospora</taxon>
    </lineage>
</organism>
<dbReference type="AlphaFoldDB" id="A0A9W6QS06"/>
<keyword evidence="3" id="KW-1185">Reference proteome</keyword>
<feature type="chain" id="PRO_5040872384" evidence="1">
    <location>
        <begin position="22"/>
        <end position="160"/>
    </location>
</feature>
<evidence type="ECO:0000256" key="1">
    <source>
        <dbReference type="SAM" id="SignalP"/>
    </source>
</evidence>
<keyword evidence="1" id="KW-0732">Signal</keyword>
<evidence type="ECO:0000313" key="2">
    <source>
        <dbReference type="EMBL" id="GLW93730.1"/>
    </source>
</evidence>
<accession>A0A9W6QS06</accession>